<gene>
    <name evidence="2" type="ORF">OC846_000111</name>
</gene>
<evidence type="ECO:0000256" key="1">
    <source>
        <dbReference type="SAM" id="MobiDB-lite"/>
    </source>
</evidence>
<name>A0AAN6H1M5_9BASI</name>
<feature type="compositionally biased region" description="Low complexity" evidence="1">
    <location>
        <begin position="196"/>
        <end position="218"/>
    </location>
</feature>
<protein>
    <submittedName>
        <fullName evidence="2">Uncharacterized protein</fullName>
    </submittedName>
</protein>
<comment type="caution">
    <text evidence="2">The sequence shown here is derived from an EMBL/GenBank/DDBJ whole genome shotgun (WGS) entry which is preliminary data.</text>
</comment>
<evidence type="ECO:0000313" key="3">
    <source>
        <dbReference type="Proteomes" id="UP001176517"/>
    </source>
</evidence>
<feature type="compositionally biased region" description="Basic and acidic residues" evidence="1">
    <location>
        <begin position="8"/>
        <end position="27"/>
    </location>
</feature>
<feature type="region of interest" description="Disordered" evidence="1">
    <location>
        <begin position="1"/>
        <end position="46"/>
    </location>
</feature>
<dbReference type="AlphaFoldDB" id="A0AAN6H1M5"/>
<organism evidence="2 3">
    <name type="scientific">Tilletia horrida</name>
    <dbReference type="NCBI Taxonomy" id="155126"/>
    <lineage>
        <taxon>Eukaryota</taxon>
        <taxon>Fungi</taxon>
        <taxon>Dikarya</taxon>
        <taxon>Basidiomycota</taxon>
        <taxon>Ustilaginomycotina</taxon>
        <taxon>Exobasidiomycetes</taxon>
        <taxon>Tilletiales</taxon>
        <taxon>Tilletiaceae</taxon>
        <taxon>Tilletia</taxon>
    </lineage>
</organism>
<reference evidence="2" key="1">
    <citation type="journal article" date="2023" name="PhytoFront">
        <title>Draft Genome Resources of Seven Strains of Tilletia horrida, Causal Agent of Kernel Smut of Rice.</title>
        <authorList>
            <person name="Khanal S."/>
            <person name="Antony Babu S."/>
            <person name="Zhou X.G."/>
        </authorList>
    </citation>
    <scope>NUCLEOTIDE SEQUENCE</scope>
    <source>
        <strain evidence="2">TX6</strain>
    </source>
</reference>
<proteinExistence type="predicted"/>
<sequence>MSSSQPPPEDHSRSKERGKRRQEDKPTSCDPSHPNKRGKISDCYDGQATLEPPFRCRPRGYPEITFDPHHLYPNKVDLQTCDEPLLFSVKEFLHDLWKLQSTTKGKCVKQAKIAKFASAYILAARSKPEKVAPGHFLYEWRVRATRRPNYPEVWRLPDSFECPPVGGTAQASGQAPTAPSMDDYDHEGVALNTVNSSSHAASTSAHSHGSISTTPTATTSKTQLAATLAEAARMAAAEAAAAQEVAAQAAEAAAAATRVAAEKAAAAEKVAAAAAAAFAPAGQDPADGSGSRLVDDS</sequence>
<accession>A0AAN6H1M5</accession>
<feature type="region of interest" description="Disordered" evidence="1">
    <location>
        <begin position="165"/>
        <end position="218"/>
    </location>
</feature>
<keyword evidence="3" id="KW-1185">Reference proteome</keyword>
<dbReference type="Proteomes" id="UP001176517">
    <property type="component" value="Unassembled WGS sequence"/>
</dbReference>
<feature type="region of interest" description="Disordered" evidence="1">
    <location>
        <begin position="276"/>
        <end position="297"/>
    </location>
</feature>
<evidence type="ECO:0000313" key="2">
    <source>
        <dbReference type="EMBL" id="KAK0558118.1"/>
    </source>
</evidence>
<dbReference type="EMBL" id="JAPDMZ010000001">
    <property type="protein sequence ID" value="KAK0558118.1"/>
    <property type="molecule type" value="Genomic_DNA"/>
</dbReference>